<feature type="domain" description="Alpha/beta hydrolase fold-3" evidence="1">
    <location>
        <begin position="139"/>
        <end position="359"/>
    </location>
</feature>
<dbReference type="Gene3D" id="3.40.50.1820">
    <property type="entry name" value="alpha/beta hydrolase"/>
    <property type="match status" value="1"/>
</dbReference>
<protein>
    <recommendedName>
        <fullName evidence="1">Alpha/beta hydrolase fold-3 domain-containing protein</fullName>
    </recommendedName>
</protein>
<keyword evidence="3" id="KW-1185">Reference proteome</keyword>
<sequence>MFDKRLAYVKPTLFDSMSVGNVASTMSLEHPRGWPCIVSRRFIFFASALSFKRMGANFVQDDEIVYQVSPLLTIYKSGRVDRPLDAVIVPADAADLADLADTAGVSFKDLVISSDTGHVSARLYLPKRVATQARKVPLLFYFHGGGFCIGNPFMRCFHDYVVSLVEQANVVAVSVDYRLAPEHPIPAAYEDAWTALRWATAGATADLWLADHADFDRVFLAGESAGANIAHHTAMRAAKEALHPGSVGLRGIVLVHPYLLGSNPLPSEEINPGMTAGLKRMWEIAYPAGAGDVDHPWINPLAEGAPSLTGLGSRRVLVCLAEEDVMRDRGREYFQRLREGGWEGESELYESPAKGHAFHLLEADSQQRLALDQAICNFLII</sequence>
<dbReference type="InterPro" id="IPR029058">
    <property type="entry name" value="AB_hydrolase_fold"/>
</dbReference>
<evidence type="ECO:0000259" key="1">
    <source>
        <dbReference type="Pfam" id="PF07859"/>
    </source>
</evidence>
<dbReference type="PANTHER" id="PTHR23024">
    <property type="entry name" value="ARYLACETAMIDE DEACETYLASE"/>
    <property type="match status" value="1"/>
</dbReference>
<evidence type="ECO:0000313" key="3">
    <source>
        <dbReference type="Proteomes" id="UP000734854"/>
    </source>
</evidence>
<dbReference type="InterPro" id="IPR050466">
    <property type="entry name" value="Carboxylest/Gibb_receptor"/>
</dbReference>
<dbReference type="Pfam" id="PF07859">
    <property type="entry name" value="Abhydrolase_3"/>
    <property type="match status" value="1"/>
</dbReference>
<name>A0A8J5F5Q2_ZINOF</name>
<gene>
    <name evidence="2" type="ORF">ZIOFF_057942</name>
</gene>
<reference evidence="2 3" key="1">
    <citation type="submission" date="2020-08" db="EMBL/GenBank/DDBJ databases">
        <title>Plant Genome Project.</title>
        <authorList>
            <person name="Zhang R.-G."/>
        </authorList>
    </citation>
    <scope>NUCLEOTIDE SEQUENCE [LARGE SCALE GENOMIC DNA]</scope>
    <source>
        <tissue evidence="2">Rhizome</tissue>
    </source>
</reference>
<accession>A0A8J5F5Q2</accession>
<dbReference type="PANTHER" id="PTHR23024:SF660">
    <property type="entry name" value="OS08G0475400 PROTEIN"/>
    <property type="match status" value="1"/>
</dbReference>
<evidence type="ECO:0000313" key="2">
    <source>
        <dbReference type="EMBL" id="KAG6481345.1"/>
    </source>
</evidence>
<proteinExistence type="predicted"/>
<dbReference type="EMBL" id="JACMSC010000016">
    <property type="protein sequence ID" value="KAG6481345.1"/>
    <property type="molecule type" value="Genomic_DNA"/>
</dbReference>
<dbReference type="Proteomes" id="UP000734854">
    <property type="component" value="Unassembled WGS sequence"/>
</dbReference>
<dbReference type="InterPro" id="IPR013094">
    <property type="entry name" value="AB_hydrolase_3"/>
</dbReference>
<organism evidence="2 3">
    <name type="scientific">Zingiber officinale</name>
    <name type="common">Ginger</name>
    <name type="synonym">Amomum zingiber</name>
    <dbReference type="NCBI Taxonomy" id="94328"/>
    <lineage>
        <taxon>Eukaryota</taxon>
        <taxon>Viridiplantae</taxon>
        <taxon>Streptophyta</taxon>
        <taxon>Embryophyta</taxon>
        <taxon>Tracheophyta</taxon>
        <taxon>Spermatophyta</taxon>
        <taxon>Magnoliopsida</taxon>
        <taxon>Liliopsida</taxon>
        <taxon>Zingiberales</taxon>
        <taxon>Zingiberaceae</taxon>
        <taxon>Zingiber</taxon>
    </lineage>
</organism>
<dbReference type="GO" id="GO:0016787">
    <property type="term" value="F:hydrolase activity"/>
    <property type="evidence" value="ECO:0007669"/>
    <property type="project" value="InterPro"/>
</dbReference>
<dbReference type="AlphaFoldDB" id="A0A8J5F5Q2"/>
<dbReference type="SUPFAM" id="SSF53474">
    <property type="entry name" value="alpha/beta-Hydrolases"/>
    <property type="match status" value="1"/>
</dbReference>
<comment type="caution">
    <text evidence="2">The sequence shown here is derived from an EMBL/GenBank/DDBJ whole genome shotgun (WGS) entry which is preliminary data.</text>
</comment>